<evidence type="ECO:0000256" key="8">
    <source>
        <dbReference type="ARBA" id="ARBA00023049"/>
    </source>
</evidence>
<dbReference type="InterPro" id="IPR052169">
    <property type="entry name" value="CW_Biosynth-Accessory"/>
</dbReference>
<evidence type="ECO:0000259" key="12">
    <source>
        <dbReference type="SMART" id="SM00854"/>
    </source>
</evidence>
<keyword evidence="9" id="KW-0961">Cell wall biogenesis/degradation</keyword>
<comment type="similarity">
    <text evidence="2">Belongs to the CapA family.</text>
</comment>
<evidence type="ECO:0000256" key="2">
    <source>
        <dbReference type="ARBA" id="ARBA00005662"/>
    </source>
</evidence>
<accession>A0A9N7L166</accession>
<dbReference type="Pfam" id="PF01427">
    <property type="entry name" value="Peptidase_M15"/>
    <property type="match status" value="1"/>
</dbReference>
<dbReference type="EMBL" id="AP025739">
    <property type="protein sequence ID" value="BDI29772.1"/>
    <property type="molecule type" value="Genomic_DNA"/>
</dbReference>
<evidence type="ECO:0000256" key="11">
    <source>
        <dbReference type="SAM" id="SignalP"/>
    </source>
</evidence>
<feature type="binding site" evidence="10">
    <location>
        <position position="434"/>
    </location>
    <ligand>
        <name>Zn(2+)</name>
        <dbReference type="ChEBI" id="CHEBI:29105"/>
        <note>catalytic</note>
    </ligand>
</feature>
<evidence type="ECO:0000256" key="5">
    <source>
        <dbReference type="ARBA" id="ARBA00022801"/>
    </source>
</evidence>
<feature type="site" description="Transition state stabilizer" evidence="10">
    <location>
        <position position="409"/>
    </location>
</feature>
<proteinExistence type="inferred from homology"/>
<evidence type="ECO:0000256" key="1">
    <source>
        <dbReference type="ARBA" id="ARBA00001362"/>
    </source>
</evidence>
<keyword evidence="11" id="KW-0732">Signal</keyword>
<dbReference type="GO" id="GO:0006508">
    <property type="term" value="P:proteolysis"/>
    <property type="evidence" value="ECO:0007669"/>
    <property type="project" value="UniProtKB-KW"/>
</dbReference>
<comment type="cofactor">
    <cofactor evidence="10">
        <name>Zn(2+)</name>
        <dbReference type="ChEBI" id="CHEBI:29105"/>
    </cofactor>
    <text evidence="10">Binds 1 zinc ion per subunit.</text>
</comment>
<keyword evidence="5 10" id="KW-0378">Hydrolase</keyword>
<evidence type="ECO:0000256" key="7">
    <source>
        <dbReference type="ARBA" id="ARBA00022997"/>
    </source>
</evidence>
<dbReference type="Gene3D" id="3.60.21.10">
    <property type="match status" value="1"/>
</dbReference>
<dbReference type="SMART" id="SM00854">
    <property type="entry name" value="PGA_cap"/>
    <property type="match status" value="1"/>
</dbReference>
<comment type="similarity">
    <text evidence="10">Belongs to the peptidase M15D family.</text>
</comment>
<dbReference type="InterPro" id="IPR019079">
    <property type="entry name" value="Capsule_synth_CapA"/>
</dbReference>
<evidence type="ECO:0000256" key="6">
    <source>
        <dbReference type="ARBA" id="ARBA00022833"/>
    </source>
</evidence>
<dbReference type="PANTHER" id="PTHR33393">
    <property type="entry name" value="POLYGLUTAMINE SYNTHESIS ACCESSORY PROTEIN RV0574C-RELATED"/>
    <property type="match status" value="1"/>
</dbReference>
<feature type="binding site" evidence="10">
    <location>
        <position position="501"/>
    </location>
    <ligand>
        <name>Zn(2+)</name>
        <dbReference type="ChEBI" id="CHEBI:29105"/>
        <note>catalytic</note>
    </ligand>
</feature>
<keyword evidence="3 10" id="KW-0645">Protease</keyword>
<feature type="chain" id="PRO_5040242283" description="D-alanyl-D-alanine dipeptidase" evidence="11">
    <location>
        <begin position="23"/>
        <end position="517"/>
    </location>
</feature>
<evidence type="ECO:0000256" key="3">
    <source>
        <dbReference type="ARBA" id="ARBA00022670"/>
    </source>
</evidence>
<dbReference type="SUPFAM" id="SSF56300">
    <property type="entry name" value="Metallo-dependent phosphatases"/>
    <property type="match status" value="1"/>
</dbReference>
<dbReference type="SUPFAM" id="SSF55166">
    <property type="entry name" value="Hedgehog/DD-peptidase"/>
    <property type="match status" value="1"/>
</dbReference>
<dbReference type="Proteomes" id="UP000287394">
    <property type="component" value="Chromosome"/>
</dbReference>
<feature type="signal peptide" evidence="11">
    <location>
        <begin position="1"/>
        <end position="22"/>
    </location>
</feature>
<organism evidence="13 14">
    <name type="scientific">Capsulimonas corticalis</name>
    <dbReference type="NCBI Taxonomy" id="2219043"/>
    <lineage>
        <taxon>Bacteria</taxon>
        <taxon>Bacillati</taxon>
        <taxon>Armatimonadota</taxon>
        <taxon>Armatimonadia</taxon>
        <taxon>Capsulimonadales</taxon>
        <taxon>Capsulimonadaceae</taxon>
        <taxon>Capsulimonas</taxon>
    </lineage>
</organism>
<evidence type="ECO:0000256" key="9">
    <source>
        <dbReference type="ARBA" id="ARBA00023316"/>
    </source>
</evidence>
<dbReference type="InterPro" id="IPR009045">
    <property type="entry name" value="Zn_M74/Hedgehog-like"/>
</dbReference>
<dbReference type="CDD" id="cd14840">
    <property type="entry name" value="D-Ala-D-Ala_dipeptidase_Aad"/>
    <property type="match status" value="1"/>
</dbReference>
<gene>
    <name evidence="13" type="ORF">CCAX7_18230</name>
</gene>
<keyword evidence="14" id="KW-1185">Reference proteome</keyword>
<protein>
    <recommendedName>
        <fullName evidence="10">D-alanyl-D-alanine dipeptidase</fullName>
        <shortName evidence="10">D-Ala-D-Ala dipeptidase</shortName>
        <ecNumber evidence="10">3.4.13.22</ecNumber>
    </recommendedName>
</protein>
<dbReference type="GO" id="GO:0008270">
    <property type="term" value="F:zinc ion binding"/>
    <property type="evidence" value="ECO:0007669"/>
    <property type="project" value="UniProtKB-UniRule"/>
</dbReference>
<feature type="domain" description="Capsule synthesis protein CapA" evidence="12">
    <location>
        <begin position="38"/>
        <end position="278"/>
    </location>
</feature>
<dbReference type="PANTHER" id="PTHR33393:SF13">
    <property type="entry name" value="PGA BIOSYNTHESIS PROTEIN CAPA"/>
    <property type="match status" value="1"/>
</dbReference>
<dbReference type="GO" id="GO:0071555">
    <property type="term" value="P:cell wall organization"/>
    <property type="evidence" value="ECO:0007669"/>
    <property type="project" value="UniProtKB-KW"/>
</dbReference>
<dbReference type="Gene3D" id="3.30.1380.10">
    <property type="match status" value="1"/>
</dbReference>
<dbReference type="GO" id="GO:0160237">
    <property type="term" value="F:D-Ala-D-Ala dipeptidase activity"/>
    <property type="evidence" value="ECO:0007669"/>
    <property type="project" value="UniProtKB-EC"/>
</dbReference>
<comment type="catalytic activity">
    <reaction evidence="1 10">
        <text>D-alanyl-D-alanine + H2O = 2 D-alanine</text>
        <dbReference type="Rhea" id="RHEA:20661"/>
        <dbReference type="ChEBI" id="CHEBI:15377"/>
        <dbReference type="ChEBI" id="CHEBI:57416"/>
        <dbReference type="ChEBI" id="CHEBI:57822"/>
        <dbReference type="EC" id="3.4.13.22"/>
    </reaction>
</comment>
<keyword evidence="8 10" id="KW-0482">Metalloprotease</keyword>
<keyword evidence="4 10" id="KW-0479">Metal-binding</keyword>
<comment type="function">
    <text evidence="10">Catalyzes hydrolysis of the D-alanyl-D-alanine dipeptide.</text>
</comment>
<dbReference type="GO" id="GO:0008237">
    <property type="term" value="F:metallopeptidase activity"/>
    <property type="evidence" value="ECO:0007669"/>
    <property type="project" value="UniProtKB-KW"/>
</dbReference>
<dbReference type="KEGG" id="ccot:CCAX7_18230"/>
<evidence type="ECO:0000313" key="13">
    <source>
        <dbReference type="EMBL" id="BDI29772.1"/>
    </source>
</evidence>
<reference evidence="13 14" key="1">
    <citation type="journal article" date="2019" name="Int. J. Syst. Evol. Microbiol.">
        <title>Capsulimonas corticalis gen. nov., sp. nov., an aerobic capsulated bacterium, of a novel bacterial order, Capsulimonadales ord. nov., of the class Armatimonadia of the phylum Armatimonadetes.</title>
        <authorList>
            <person name="Li J."/>
            <person name="Kudo C."/>
            <person name="Tonouchi A."/>
        </authorList>
    </citation>
    <scope>NUCLEOTIDE SEQUENCE [LARGE SCALE GENOMIC DNA]</scope>
    <source>
        <strain evidence="13 14">AX-7</strain>
    </source>
</reference>
<dbReference type="Pfam" id="PF09587">
    <property type="entry name" value="PGA_cap"/>
    <property type="match status" value="1"/>
</dbReference>
<feature type="active site" description="Proton donor/acceptor" evidence="10">
    <location>
        <position position="498"/>
    </location>
</feature>
<dbReference type="EC" id="3.4.13.22" evidence="10"/>
<name>A0A9N7L166_9BACT</name>
<dbReference type="AlphaFoldDB" id="A0A9N7L166"/>
<evidence type="ECO:0000313" key="14">
    <source>
        <dbReference type="Proteomes" id="UP000287394"/>
    </source>
</evidence>
<dbReference type="CDD" id="cd07381">
    <property type="entry name" value="MPP_CapA"/>
    <property type="match status" value="1"/>
</dbReference>
<keyword evidence="6 10" id="KW-0862">Zinc</keyword>
<dbReference type="InterPro" id="IPR029052">
    <property type="entry name" value="Metallo-depent_PP-like"/>
</dbReference>
<sequence length="517" mass="56814">MAAACLILAALAGLIAAPRGHAGKLSDSATAAQETAITISAVGDCVLGSDDRFRPALSFNHYRRDLGKPDDYFFSGVREVLAKDDLTIANAECVIAGYDRRVEKPSQHGGEFWFRGDAQNARIFAAGSVEAVNLANNHSFDYGEEGLKETISNLERAGVAPFGCGVSQILIRKGVRIGLLGYCVMGPLEQGVDEGALDAQIASDLASMRAKADLIIVTFHWGVEKDYQPTEQQQRLGRFAVDHGADLVLGHHPHVLQPVEVYKGVSIVYSLGDFVYGGSSRVGDRATMIFQQTFDFTGAGFRLTGRSSHQIPCFVHEDGWNDYRPILASRPSGSPNVVEPTPSDFVRLDTYVPSVVLDLRYATDANAYHHRFYQRPLCYLRRPAADRLRVAAAAAAREGLRLKVWDAYRPASTQRRLQRYVSDPRWIAQGVSNHTRGVALDVTLIDAAGKELDMGTGFDEFSPRACWNAEDLTPLQSANRWRLLAIMTGAGFHALATEWWHFDAPESRRYPAVDVSI</sequence>
<evidence type="ECO:0000256" key="4">
    <source>
        <dbReference type="ARBA" id="ARBA00022723"/>
    </source>
</evidence>
<keyword evidence="7 10" id="KW-0224">Dipeptidase</keyword>
<evidence type="ECO:0000256" key="10">
    <source>
        <dbReference type="HAMAP-Rule" id="MF_01924"/>
    </source>
</evidence>
<dbReference type="InterPro" id="IPR000755">
    <property type="entry name" value="A_A_dipeptidase"/>
</dbReference>
<feature type="binding site" evidence="10">
    <location>
        <position position="441"/>
    </location>
    <ligand>
        <name>Zn(2+)</name>
        <dbReference type="ChEBI" id="CHEBI:29105"/>
        <note>catalytic</note>
    </ligand>
</feature>
<dbReference type="HAMAP" id="MF_01924">
    <property type="entry name" value="A_A_dipeptidase"/>
    <property type="match status" value="1"/>
</dbReference>